<proteinExistence type="predicted"/>
<sequence>MFNNSFDPYQDLECSPEAEANAARVVFECLHGPIVSLDGPLDEPRSTRNNRRNADGTPDGFSPVRTLLCGELHVLTFFGSSRASYHRTLRAGPWLATRDPPWVALGSQFSTTTANSVGVACIDQSVNASVGQFNCQLSHPDPQWRMDRNPFVNAPPIATVFSVQPNTVGDPAEAVVPIDRLSKMGYNFNHRYLYHPQTSQPLALYEKEGSLFVTNNAIAPLSVQLANPAPRSPAEQANNIVLPIRRRVSTLTTPTKGEFINNRPKLISQSHYPMGHLAETWGGGRIVRPADIEVVVLPDSPDKENGMSTLEHGQEANSARPLNKEDTVATMPRASRGSGLPDPQTILGLVGAHKHWGNYVYKLLPGCKAVEIEEKWECRWHCSIVSGDGGRPKWRRGEQCKRVFRTKGTWTSHVTEHHMGIPRKRKGNGQAPHVPLAPPEEQEEGPSVR</sequence>
<feature type="region of interest" description="Disordered" evidence="1">
    <location>
        <begin position="301"/>
        <end position="323"/>
    </location>
</feature>
<protein>
    <submittedName>
        <fullName evidence="2">Uncharacterized protein</fullName>
    </submittedName>
</protein>
<dbReference type="AlphaFoldDB" id="G4TM68"/>
<dbReference type="Proteomes" id="UP000007148">
    <property type="component" value="Unassembled WGS sequence"/>
</dbReference>
<feature type="compositionally biased region" description="Acidic residues" evidence="1">
    <location>
        <begin position="440"/>
        <end position="449"/>
    </location>
</feature>
<feature type="region of interest" description="Disordered" evidence="1">
    <location>
        <begin position="40"/>
        <end position="60"/>
    </location>
</feature>
<dbReference type="EMBL" id="CAFZ01000163">
    <property type="protein sequence ID" value="CCA72411.1"/>
    <property type="molecule type" value="Genomic_DNA"/>
</dbReference>
<evidence type="ECO:0000313" key="3">
    <source>
        <dbReference type="Proteomes" id="UP000007148"/>
    </source>
</evidence>
<comment type="caution">
    <text evidence="2">The sequence shown here is derived from an EMBL/GenBank/DDBJ whole genome shotgun (WGS) entry which is preliminary data.</text>
</comment>
<evidence type="ECO:0000256" key="1">
    <source>
        <dbReference type="SAM" id="MobiDB-lite"/>
    </source>
</evidence>
<keyword evidence="3" id="KW-1185">Reference proteome</keyword>
<evidence type="ECO:0000313" key="2">
    <source>
        <dbReference type="EMBL" id="CCA72411.1"/>
    </source>
</evidence>
<gene>
    <name evidence="2" type="ORF">PIIN_06345</name>
</gene>
<accession>G4TM68</accession>
<reference evidence="2 3" key="1">
    <citation type="journal article" date="2011" name="PLoS Pathog.">
        <title>Endophytic Life Strategies Decoded by Genome and Transcriptome Analyses of the Mutualistic Root Symbiont Piriformospora indica.</title>
        <authorList>
            <person name="Zuccaro A."/>
            <person name="Lahrmann U."/>
            <person name="Guldener U."/>
            <person name="Langen G."/>
            <person name="Pfiffi S."/>
            <person name="Biedenkopf D."/>
            <person name="Wong P."/>
            <person name="Samans B."/>
            <person name="Grimm C."/>
            <person name="Basiewicz M."/>
            <person name="Murat C."/>
            <person name="Martin F."/>
            <person name="Kogel K.H."/>
        </authorList>
    </citation>
    <scope>NUCLEOTIDE SEQUENCE [LARGE SCALE GENOMIC DNA]</scope>
    <source>
        <strain evidence="2 3">DSM 11827</strain>
    </source>
</reference>
<name>G4TM68_SERID</name>
<organism evidence="2 3">
    <name type="scientific">Serendipita indica (strain DSM 11827)</name>
    <name type="common">Root endophyte fungus</name>
    <name type="synonym">Piriformospora indica</name>
    <dbReference type="NCBI Taxonomy" id="1109443"/>
    <lineage>
        <taxon>Eukaryota</taxon>
        <taxon>Fungi</taxon>
        <taxon>Dikarya</taxon>
        <taxon>Basidiomycota</taxon>
        <taxon>Agaricomycotina</taxon>
        <taxon>Agaricomycetes</taxon>
        <taxon>Sebacinales</taxon>
        <taxon>Serendipitaceae</taxon>
        <taxon>Serendipita</taxon>
    </lineage>
</organism>
<dbReference type="InParanoid" id="G4TM68"/>
<feature type="region of interest" description="Disordered" evidence="1">
    <location>
        <begin position="420"/>
        <end position="449"/>
    </location>
</feature>
<dbReference type="HOGENOM" id="CLU_609898_0_0_1"/>